<comment type="caution">
    <text evidence="1">The sequence shown here is derived from an EMBL/GenBank/DDBJ whole genome shotgun (WGS) entry which is preliminary data.</text>
</comment>
<reference evidence="1 2" key="1">
    <citation type="journal article" date="2019" name="Genome Biol. Evol.">
        <title>Insights into the evolution of the New World diploid cottons (Gossypium, subgenus Houzingenia) based on genome sequencing.</title>
        <authorList>
            <person name="Grover C.E."/>
            <person name="Arick M.A. 2nd"/>
            <person name="Thrash A."/>
            <person name="Conover J.L."/>
            <person name="Sanders W.S."/>
            <person name="Peterson D.G."/>
            <person name="Frelichowski J.E."/>
            <person name="Scheffler J.A."/>
            <person name="Scheffler B.E."/>
            <person name="Wendel J.F."/>
        </authorList>
    </citation>
    <scope>NUCLEOTIDE SEQUENCE [LARGE SCALE GENOMIC DNA]</scope>
    <source>
        <strain evidence="1">1</strain>
        <tissue evidence="1">Leaf</tissue>
    </source>
</reference>
<protein>
    <recommendedName>
        <fullName evidence="3">DUF4283 domain-containing protein</fullName>
    </recommendedName>
</protein>
<proteinExistence type="predicted"/>
<organism evidence="1 2">
    <name type="scientific">Gossypium schwendimanii</name>
    <name type="common">Cotton</name>
    <dbReference type="NCBI Taxonomy" id="34291"/>
    <lineage>
        <taxon>Eukaryota</taxon>
        <taxon>Viridiplantae</taxon>
        <taxon>Streptophyta</taxon>
        <taxon>Embryophyta</taxon>
        <taxon>Tracheophyta</taxon>
        <taxon>Spermatophyta</taxon>
        <taxon>Magnoliopsida</taxon>
        <taxon>eudicotyledons</taxon>
        <taxon>Gunneridae</taxon>
        <taxon>Pentapetalae</taxon>
        <taxon>rosids</taxon>
        <taxon>malvids</taxon>
        <taxon>Malvales</taxon>
        <taxon>Malvaceae</taxon>
        <taxon>Malvoideae</taxon>
        <taxon>Gossypium</taxon>
    </lineage>
</organism>
<gene>
    <name evidence="1" type="ORF">Goshw_007348</name>
</gene>
<dbReference type="OrthoDB" id="993965at2759"/>
<keyword evidence="2" id="KW-1185">Reference proteome</keyword>
<accession>A0A7J9KJY2</accession>
<dbReference type="AlphaFoldDB" id="A0A7J9KJY2"/>
<evidence type="ECO:0000313" key="1">
    <source>
        <dbReference type="EMBL" id="MBA0846787.1"/>
    </source>
</evidence>
<dbReference type="EMBL" id="JABFAF010000001">
    <property type="protein sequence ID" value="MBA0846787.1"/>
    <property type="molecule type" value="Genomic_DNA"/>
</dbReference>
<dbReference type="Proteomes" id="UP000593576">
    <property type="component" value="Unassembled WGS sequence"/>
</dbReference>
<dbReference type="PANTHER" id="PTHR31286:SF173">
    <property type="entry name" value="DUF4283 DOMAIN-CONTAINING PROTEIN"/>
    <property type="match status" value="1"/>
</dbReference>
<evidence type="ECO:0000313" key="2">
    <source>
        <dbReference type="Proteomes" id="UP000593576"/>
    </source>
</evidence>
<dbReference type="InterPro" id="IPR040256">
    <property type="entry name" value="At4g02000-like"/>
</dbReference>
<name>A0A7J9KJY2_GOSSC</name>
<sequence>MKSIESLSGDRIGEGEDSIIDRNTKKVQFKDGGDGCLANMVVDSASVSGVLWKDKLLGGSISNSLGDATNLDLVFEDGDILRSNINGIPAIDFSGRINKILVKEMVSIVMVKLLGCDIGYGVLHNRPWIVFGHYLIVQPWTVDFDSSRPFPCDVLAWIHFLGLSGFLYQKKILDEIASLVGKVVKLDIKTNSGQRGQFSRMVVFVDLEKPLTSQVLINGRLQCVEFEALPEISFSCGKYGYLKSLCLFSLTDRNSHGGEENSKSSLSS</sequence>
<dbReference type="PANTHER" id="PTHR31286">
    <property type="entry name" value="GLYCINE-RICH CELL WALL STRUCTURAL PROTEIN 1.8-LIKE"/>
    <property type="match status" value="1"/>
</dbReference>
<evidence type="ECO:0008006" key="3">
    <source>
        <dbReference type="Google" id="ProtNLM"/>
    </source>
</evidence>